<feature type="compositionally biased region" description="Pro residues" evidence="1">
    <location>
        <begin position="267"/>
        <end position="278"/>
    </location>
</feature>
<feature type="region of interest" description="Disordered" evidence="1">
    <location>
        <begin position="77"/>
        <end position="297"/>
    </location>
</feature>
<reference evidence="2" key="1">
    <citation type="submission" date="2020-05" db="EMBL/GenBank/DDBJ databases">
        <title>Mycena genomes resolve the evolution of fungal bioluminescence.</title>
        <authorList>
            <person name="Tsai I.J."/>
        </authorList>
    </citation>
    <scope>NUCLEOTIDE SEQUENCE</scope>
    <source>
        <strain evidence="2">110903Hualien_Pintung</strain>
    </source>
</reference>
<dbReference type="OrthoDB" id="3227079at2759"/>
<feature type="compositionally biased region" description="Low complexity" evidence="1">
    <location>
        <begin position="206"/>
        <end position="223"/>
    </location>
</feature>
<protein>
    <submittedName>
        <fullName evidence="2">Uncharacterized protein</fullName>
    </submittedName>
</protein>
<accession>A0A8H6TNZ1</accession>
<gene>
    <name evidence="2" type="ORF">HMN09_00156100</name>
</gene>
<evidence type="ECO:0000256" key="1">
    <source>
        <dbReference type="SAM" id="MobiDB-lite"/>
    </source>
</evidence>
<evidence type="ECO:0000313" key="2">
    <source>
        <dbReference type="EMBL" id="KAF7320706.1"/>
    </source>
</evidence>
<feature type="compositionally biased region" description="Polar residues" evidence="1">
    <location>
        <begin position="107"/>
        <end position="118"/>
    </location>
</feature>
<evidence type="ECO:0000313" key="3">
    <source>
        <dbReference type="Proteomes" id="UP000613580"/>
    </source>
</evidence>
<dbReference type="EMBL" id="JACAZE010000002">
    <property type="protein sequence ID" value="KAF7320706.1"/>
    <property type="molecule type" value="Genomic_DNA"/>
</dbReference>
<feature type="compositionally biased region" description="Low complexity" evidence="1">
    <location>
        <begin position="152"/>
        <end position="165"/>
    </location>
</feature>
<comment type="caution">
    <text evidence="2">The sequence shown here is derived from an EMBL/GenBank/DDBJ whole genome shotgun (WGS) entry which is preliminary data.</text>
</comment>
<feature type="region of interest" description="Disordered" evidence="1">
    <location>
        <begin position="18"/>
        <end position="53"/>
    </location>
</feature>
<feature type="compositionally biased region" description="Low complexity" evidence="1">
    <location>
        <begin position="173"/>
        <end position="186"/>
    </location>
</feature>
<sequence>MSALVRLLCCCLRPVDEEEQNDHDAVIPNERTRLIDPEADASPPTDASGVSDQQKLLDRFGTIVRAKEGRMVSVSSRAPFDLHDAEDDSGSASTSDIPAVHPPATGASANATGPTSEGSVAISRRPPVLTMTPARVLSQDSLRHYEPRRSLSRTSSRSSSRVRGPPTVPVRPPHSVSSNSHSHSQGSGSGRAWNGHGHGLANAPHSAASEWFAESESGSSVGGIEEEPEPESEPSPPPERSHVPASTPVAARPIQALAAVVATPSTPAAPPSPPPPHDLTPKAESTLPDTGITFDWD</sequence>
<dbReference type="Proteomes" id="UP000613580">
    <property type="component" value="Unassembled WGS sequence"/>
</dbReference>
<keyword evidence="3" id="KW-1185">Reference proteome</keyword>
<organism evidence="2 3">
    <name type="scientific">Mycena chlorophos</name>
    <name type="common">Agaric fungus</name>
    <name type="synonym">Agaricus chlorophos</name>
    <dbReference type="NCBI Taxonomy" id="658473"/>
    <lineage>
        <taxon>Eukaryota</taxon>
        <taxon>Fungi</taxon>
        <taxon>Dikarya</taxon>
        <taxon>Basidiomycota</taxon>
        <taxon>Agaricomycotina</taxon>
        <taxon>Agaricomycetes</taxon>
        <taxon>Agaricomycetidae</taxon>
        <taxon>Agaricales</taxon>
        <taxon>Marasmiineae</taxon>
        <taxon>Mycenaceae</taxon>
        <taxon>Mycena</taxon>
    </lineage>
</organism>
<dbReference type="AlphaFoldDB" id="A0A8H6TNZ1"/>
<feature type="compositionally biased region" description="Basic and acidic residues" evidence="1">
    <location>
        <begin position="22"/>
        <end position="36"/>
    </location>
</feature>
<proteinExistence type="predicted"/>
<name>A0A8H6TNZ1_MYCCL</name>